<evidence type="ECO:0000313" key="2">
    <source>
        <dbReference type="Proteomes" id="UP000789759"/>
    </source>
</evidence>
<dbReference type="Gene3D" id="3.10.10.10">
    <property type="entry name" value="HIV Type 1 Reverse Transcriptase, subunit A, domain 1"/>
    <property type="match status" value="1"/>
</dbReference>
<dbReference type="EMBL" id="CAJVQA010026707">
    <property type="protein sequence ID" value="CAG8789829.1"/>
    <property type="molecule type" value="Genomic_DNA"/>
</dbReference>
<sequence length="168" mass="19453">MFYEEEISLAPLAIKVKSEKLQKPDDEDLFDNFKFDDKNLDKPDKFLTDQYSKLELTEEKEESVIKKLKKNLNNEAIINNQKNHMNNILSQEVNIFAETVDNPEQTLAYIHKINTKSAFMIKQVLYCAASNICSFIKNKIEKLKAKGLVKESTKPWVFHVVIVLKKGS</sequence>
<gene>
    <name evidence="1" type="ORF">CPELLU_LOCUS16935</name>
</gene>
<keyword evidence="2" id="KW-1185">Reference proteome</keyword>
<reference evidence="1" key="1">
    <citation type="submission" date="2021-06" db="EMBL/GenBank/DDBJ databases">
        <authorList>
            <person name="Kallberg Y."/>
            <person name="Tangrot J."/>
            <person name="Rosling A."/>
        </authorList>
    </citation>
    <scope>NUCLEOTIDE SEQUENCE</scope>
    <source>
        <strain evidence="1">FL966</strain>
    </source>
</reference>
<protein>
    <submittedName>
        <fullName evidence="1">2413_t:CDS:1</fullName>
    </submittedName>
</protein>
<comment type="caution">
    <text evidence="1">The sequence shown here is derived from an EMBL/GenBank/DDBJ whole genome shotgun (WGS) entry which is preliminary data.</text>
</comment>
<proteinExistence type="predicted"/>
<accession>A0A9N9JP11</accession>
<name>A0A9N9JP11_9GLOM</name>
<dbReference type="AlphaFoldDB" id="A0A9N9JP11"/>
<dbReference type="Proteomes" id="UP000789759">
    <property type="component" value="Unassembled WGS sequence"/>
</dbReference>
<evidence type="ECO:0000313" key="1">
    <source>
        <dbReference type="EMBL" id="CAG8789829.1"/>
    </source>
</evidence>
<organism evidence="1 2">
    <name type="scientific">Cetraspora pellucida</name>
    <dbReference type="NCBI Taxonomy" id="1433469"/>
    <lineage>
        <taxon>Eukaryota</taxon>
        <taxon>Fungi</taxon>
        <taxon>Fungi incertae sedis</taxon>
        <taxon>Mucoromycota</taxon>
        <taxon>Glomeromycotina</taxon>
        <taxon>Glomeromycetes</taxon>
        <taxon>Diversisporales</taxon>
        <taxon>Gigasporaceae</taxon>
        <taxon>Cetraspora</taxon>
    </lineage>
</organism>